<keyword evidence="1" id="KW-0472">Membrane</keyword>
<evidence type="ECO:0000313" key="3">
    <source>
        <dbReference type="Proteomes" id="UP000669179"/>
    </source>
</evidence>
<evidence type="ECO:0000256" key="1">
    <source>
        <dbReference type="SAM" id="Phobius"/>
    </source>
</evidence>
<dbReference type="RefSeq" id="WP_208261615.1">
    <property type="nucleotide sequence ID" value="NZ_JAGEOJ010000021.1"/>
</dbReference>
<name>A0A939PRU6_9ACTN</name>
<feature type="transmembrane region" description="Helical" evidence="1">
    <location>
        <begin position="134"/>
        <end position="154"/>
    </location>
</feature>
<comment type="caution">
    <text evidence="2">The sequence shown here is derived from an EMBL/GenBank/DDBJ whole genome shotgun (WGS) entry which is preliminary data.</text>
</comment>
<feature type="transmembrane region" description="Helical" evidence="1">
    <location>
        <begin position="56"/>
        <end position="78"/>
    </location>
</feature>
<accession>A0A939PRU6</accession>
<dbReference type="Pfam" id="PF13160">
    <property type="entry name" value="DUF3995"/>
    <property type="match status" value="1"/>
</dbReference>
<dbReference type="Proteomes" id="UP000669179">
    <property type="component" value="Unassembled WGS sequence"/>
</dbReference>
<keyword evidence="1" id="KW-1133">Transmembrane helix</keyword>
<evidence type="ECO:0000313" key="2">
    <source>
        <dbReference type="EMBL" id="MBO2453601.1"/>
    </source>
</evidence>
<proteinExistence type="predicted"/>
<feature type="transmembrane region" description="Helical" evidence="1">
    <location>
        <begin position="17"/>
        <end position="36"/>
    </location>
</feature>
<organism evidence="2 3">
    <name type="scientific">Actinomadura barringtoniae</name>
    <dbReference type="NCBI Taxonomy" id="1427535"/>
    <lineage>
        <taxon>Bacteria</taxon>
        <taxon>Bacillati</taxon>
        <taxon>Actinomycetota</taxon>
        <taxon>Actinomycetes</taxon>
        <taxon>Streptosporangiales</taxon>
        <taxon>Thermomonosporaceae</taxon>
        <taxon>Actinomadura</taxon>
    </lineage>
</organism>
<keyword evidence="3" id="KW-1185">Reference proteome</keyword>
<feature type="transmembrane region" description="Helical" evidence="1">
    <location>
        <begin position="90"/>
        <end position="114"/>
    </location>
</feature>
<reference evidence="2" key="1">
    <citation type="submission" date="2021-03" db="EMBL/GenBank/DDBJ databases">
        <authorList>
            <person name="Kanchanasin P."/>
            <person name="Saeng-In P."/>
            <person name="Phongsopitanun W."/>
            <person name="Yuki M."/>
            <person name="Kudo T."/>
            <person name="Ohkuma M."/>
            <person name="Tanasupawat S."/>
        </authorList>
    </citation>
    <scope>NUCLEOTIDE SEQUENCE</scope>
    <source>
        <strain evidence="2">GKU 128</strain>
    </source>
</reference>
<sequence length="160" mass="17152">MNTTLTLDDRRPALRNAGAYAAAAWGVLFSLVHVYWLAGGRAGLPNGQSIFDNAPLLVIDVIAIPVSAVAAALALALVRPWGERFARRMLLTAAWGATAVMIVHALPSVVDWAALAVGAKSSGDLTAEERFATFLYEPWFMAGGLLFALAALTFQRSRRR</sequence>
<keyword evidence="1" id="KW-0812">Transmembrane</keyword>
<dbReference type="InterPro" id="IPR025058">
    <property type="entry name" value="DUF3995"/>
</dbReference>
<dbReference type="EMBL" id="JAGEOJ010000021">
    <property type="protein sequence ID" value="MBO2453601.1"/>
    <property type="molecule type" value="Genomic_DNA"/>
</dbReference>
<dbReference type="AlphaFoldDB" id="A0A939PRU6"/>
<protein>
    <submittedName>
        <fullName evidence="2">DUF3995 domain-containing protein</fullName>
    </submittedName>
</protein>
<gene>
    <name evidence="2" type="ORF">J4573_41380</name>
</gene>